<feature type="region of interest" description="Disordered" evidence="2">
    <location>
        <begin position="99"/>
        <end position="197"/>
    </location>
</feature>
<feature type="compositionally biased region" description="Pro residues" evidence="2">
    <location>
        <begin position="1"/>
        <end position="11"/>
    </location>
</feature>
<dbReference type="RefSeq" id="XP_056769161.1">
    <property type="nucleotide sequence ID" value="XM_056905054.1"/>
</dbReference>
<dbReference type="PANTHER" id="PTHR31996">
    <property type="entry name" value="COILED-COIL DOMAIN-CONTAINING PROTEIN 115"/>
    <property type="match status" value="1"/>
</dbReference>
<feature type="compositionally biased region" description="Basic and acidic residues" evidence="2">
    <location>
        <begin position="116"/>
        <end position="150"/>
    </location>
</feature>
<feature type="region of interest" description="Disordered" evidence="2">
    <location>
        <begin position="1"/>
        <end position="28"/>
    </location>
</feature>
<dbReference type="InterPro" id="IPR040357">
    <property type="entry name" value="Vma22/CCDC115"/>
</dbReference>
<protein>
    <recommendedName>
        <fullName evidence="1">Vacuolar ATPase assembly protein VMA22</fullName>
    </recommendedName>
</protein>
<evidence type="ECO:0000256" key="2">
    <source>
        <dbReference type="SAM" id="MobiDB-lite"/>
    </source>
</evidence>
<keyword evidence="4" id="KW-1185">Reference proteome</keyword>
<dbReference type="GO" id="GO:1990871">
    <property type="term" value="C:Vma12-Vma22 assembly complex"/>
    <property type="evidence" value="ECO:0007669"/>
    <property type="project" value="TreeGrafter"/>
</dbReference>
<dbReference type="GO" id="GO:0070072">
    <property type="term" value="P:vacuolar proton-transporting V-type ATPase complex assembly"/>
    <property type="evidence" value="ECO:0007669"/>
    <property type="project" value="InterPro"/>
</dbReference>
<dbReference type="GeneID" id="81595297"/>
<dbReference type="Proteomes" id="UP001213681">
    <property type="component" value="Unassembled WGS sequence"/>
</dbReference>
<comment type="caution">
    <text evidence="3">The sequence shown here is derived from an EMBL/GenBank/DDBJ whole genome shotgun (WGS) entry which is preliminary data.</text>
</comment>
<dbReference type="EMBL" id="JAPVEA010000002">
    <property type="protein sequence ID" value="KAJ5460119.1"/>
    <property type="molecule type" value="Genomic_DNA"/>
</dbReference>
<reference evidence="3" key="2">
    <citation type="journal article" date="2023" name="IMA Fungus">
        <title>Comparative genomic study of the Penicillium genus elucidates a diverse pangenome and 15 lateral gene transfer events.</title>
        <authorList>
            <person name="Petersen C."/>
            <person name="Sorensen T."/>
            <person name="Nielsen M.R."/>
            <person name="Sondergaard T.E."/>
            <person name="Sorensen J.L."/>
            <person name="Fitzpatrick D.A."/>
            <person name="Frisvad J.C."/>
            <person name="Nielsen K.L."/>
        </authorList>
    </citation>
    <scope>NUCLEOTIDE SEQUENCE</scope>
    <source>
        <strain evidence="3">IBT 16125</strain>
    </source>
</reference>
<gene>
    <name evidence="3" type="ORF">N7458_001671</name>
</gene>
<evidence type="ECO:0000313" key="3">
    <source>
        <dbReference type="EMBL" id="KAJ5460119.1"/>
    </source>
</evidence>
<evidence type="ECO:0000256" key="1">
    <source>
        <dbReference type="ARBA" id="ARBA00093634"/>
    </source>
</evidence>
<feature type="compositionally biased region" description="Polar residues" evidence="2">
    <location>
        <begin position="151"/>
        <end position="163"/>
    </location>
</feature>
<sequence length="266" mass="29373">MAQFPTPPPSRPDSEAPDPVPKPAEASSELMQSLDVLLERYLHLLDRQQNLQSGLAKQLSSGFLSLAHANYTCPPGRRYGADYYDERMKATRKISIHASSEAAVSKDSTEEQDGADSCRPDEFEYKFNLEKVDNRPAEEDSDETDTKDNSSTEPPETKVSINDTVAPASEPNTPASQDANKDGEPPAPQETKKVRKKFRSDDPIYWYGILVPPSLRTAQKSFTDAIQTQVPDLAGTIVEMRALEERITQVRTNLGIDNSKGASTDT</sequence>
<reference evidence="3" key="1">
    <citation type="submission" date="2022-12" db="EMBL/GenBank/DDBJ databases">
        <authorList>
            <person name="Petersen C."/>
        </authorList>
    </citation>
    <scope>NUCLEOTIDE SEQUENCE</scope>
    <source>
        <strain evidence="3">IBT 16125</strain>
    </source>
</reference>
<evidence type="ECO:0000313" key="4">
    <source>
        <dbReference type="Proteomes" id="UP001213681"/>
    </source>
</evidence>
<dbReference type="AlphaFoldDB" id="A0AAD6G553"/>
<dbReference type="Pfam" id="PF21730">
    <property type="entry name" value="Vma22_CCDC115"/>
    <property type="match status" value="1"/>
</dbReference>
<proteinExistence type="predicted"/>
<accession>A0AAD6G553</accession>
<dbReference type="PANTHER" id="PTHR31996:SF2">
    <property type="entry name" value="COILED-COIL DOMAIN-CONTAINING PROTEIN 115"/>
    <property type="match status" value="1"/>
</dbReference>
<dbReference type="GO" id="GO:0051082">
    <property type="term" value="F:unfolded protein binding"/>
    <property type="evidence" value="ECO:0007669"/>
    <property type="project" value="TreeGrafter"/>
</dbReference>
<name>A0AAD6G553_9EURO</name>
<organism evidence="3 4">
    <name type="scientific">Penicillium daleae</name>
    <dbReference type="NCBI Taxonomy" id="63821"/>
    <lineage>
        <taxon>Eukaryota</taxon>
        <taxon>Fungi</taxon>
        <taxon>Dikarya</taxon>
        <taxon>Ascomycota</taxon>
        <taxon>Pezizomycotina</taxon>
        <taxon>Eurotiomycetes</taxon>
        <taxon>Eurotiomycetidae</taxon>
        <taxon>Eurotiales</taxon>
        <taxon>Aspergillaceae</taxon>
        <taxon>Penicillium</taxon>
    </lineage>
</organism>